<comment type="caution">
    <text evidence="4">The sequence shown here is derived from an EMBL/GenBank/DDBJ whole genome shotgun (WGS) entry which is preliminary data.</text>
</comment>
<keyword evidence="2" id="KW-0812">Transmembrane</keyword>
<evidence type="ECO:0000256" key="1">
    <source>
        <dbReference type="ARBA" id="ARBA00007613"/>
    </source>
</evidence>
<dbReference type="Gene3D" id="2.20.200.10">
    <property type="entry name" value="Outer membrane efflux proteins (OEP)"/>
    <property type="match status" value="1"/>
</dbReference>
<dbReference type="GO" id="GO:0005886">
    <property type="term" value="C:plasma membrane"/>
    <property type="evidence" value="ECO:0007669"/>
    <property type="project" value="UniProtKB-SubCell"/>
</dbReference>
<keyword evidence="2" id="KW-0449">Lipoprotein</keyword>
<feature type="region of interest" description="Disordered" evidence="3">
    <location>
        <begin position="1"/>
        <end position="22"/>
    </location>
</feature>
<feature type="region of interest" description="Disordered" evidence="3">
    <location>
        <begin position="547"/>
        <end position="601"/>
    </location>
</feature>
<comment type="similarity">
    <text evidence="1 2">Belongs to the outer membrane factor (OMF) (TC 1.B.17) family.</text>
</comment>
<dbReference type="InterPro" id="IPR010131">
    <property type="entry name" value="MdtP/NodT-like"/>
</dbReference>
<dbReference type="PANTHER" id="PTHR30203:SF25">
    <property type="entry name" value="OUTER MEMBRANE PROTEIN-RELATED"/>
    <property type="match status" value="1"/>
</dbReference>
<dbReference type="SUPFAM" id="SSF56954">
    <property type="entry name" value="Outer membrane efflux proteins (OEP)"/>
    <property type="match status" value="1"/>
</dbReference>
<gene>
    <name evidence="4" type="ORF">M0638_20340</name>
</gene>
<dbReference type="Pfam" id="PF02321">
    <property type="entry name" value="OEP"/>
    <property type="match status" value="2"/>
</dbReference>
<reference evidence="4" key="1">
    <citation type="submission" date="2022-04" db="EMBL/GenBank/DDBJ databases">
        <title>Roseomonas acroporae sp. nov., isolated from coral Acropora digitifera.</title>
        <authorList>
            <person name="Sun H."/>
        </authorList>
    </citation>
    <scope>NUCLEOTIDE SEQUENCE</scope>
    <source>
        <strain evidence="4">NAR14</strain>
    </source>
</reference>
<dbReference type="GO" id="GO:0015562">
    <property type="term" value="F:efflux transmembrane transporter activity"/>
    <property type="evidence" value="ECO:0007669"/>
    <property type="project" value="InterPro"/>
</dbReference>
<protein>
    <submittedName>
        <fullName evidence="4">Efflux transporter outer membrane subunit</fullName>
    </submittedName>
</protein>
<sequence length="601" mass="63386">MLRSRRMAARRTRRLPARPSAGPLARPLARIPARLAAAALLLGLGGCTVGPDFSLPKLWPLGGWNDRSTREPAARPAEGAILAGVTVGTDPDPEWWRGFGDPQLTALVERAIAGNLDLQQAVLRITEAQQNEAAARAAGLPSLTGTASYTYQQLGLRGLLESHGAYGAVDGLRAPDSALNRYSPGLGDRVGAAGRDLLGEVTQPISLYQGALNASWELDLFGRVRRSVEQAGARTQASVEATRDGLVSLEAEVARNYATLRGAQALLASQRENVATAQGVLDLTRRRRQQGLTTELDVENARAQVETQQSQLPQYERQARLAMNRLAVLVGEPPGRLDAELAAAAPIPPTPPVVPVGLPATLARRRPDIRQAEANLHAATAGVGVAVAQFYPDISLTGSLGVRATDFSYLSNWSSHFYSIGPSISLPIFQGGRLTANLRVARAQAGEAALAYRAAVLRGLEESENALAAYRTDAQQRESLRRTVRAAETALQLARERYDHGLSSFIDVLDAQRTFLQSRQQLLQATLALTLDVVAIYRALGGGWEETAAPAPPPQRPVPHPDAILGVAGPPPGTAAPAGGVGGDAGVDARAGAGGDAGAGR</sequence>
<accession>A0A9X1YCZ5</accession>
<keyword evidence="2" id="KW-1134">Transmembrane beta strand</keyword>
<feature type="compositionally biased region" description="Pro residues" evidence="3">
    <location>
        <begin position="550"/>
        <end position="560"/>
    </location>
</feature>
<name>A0A9X1YCZ5_9PROT</name>
<dbReference type="AlphaFoldDB" id="A0A9X1YCZ5"/>
<dbReference type="EMBL" id="JALPRX010000095">
    <property type="protein sequence ID" value="MCK8786725.1"/>
    <property type="molecule type" value="Genomic_DNA"/>
</dbReference>
<dbReference type="NCBIfam" id="TIGR01845">
    <property type="entry name" value="outer_NodT"/>
    <property type="match status" value="1"/>
</dbReference>
<keyword evidence="5" id="KW-1185">Reference proteome</keyword>
<proteinExistence type="inferred from homology"/>
<evidence type="ECO:0000313" key="5">
    <source>
        <dbReference type="Proteomes" id="UP001139516"/>
    </source>
</evidence>
<organism evidence="4 5">
    <name type="scientific">Roseomonas acroporae</name>
    <dbReference type="NCBI Taxonomy" id="2937791"/>
    <lineage>
        <taxon>Bacteria</taxon>
        <taxon>Pseudomonadati</taxon>
        <taxon>Pseudomonadota</taxon>
        <taxon>Alphaproteobacteria</taxon>
        <taxon>Acetobacterales</taxon>
        <taxon>Roseomonadaceae</taxon>
        <taxon>Roseomonas</taxon>
    </lineage>
</organism>
<dbReference type="RefSeq" id="WP_248668839.1">
    <property type="nucleotide sequence ID" value="NZ_JALPRX010000095.1"/>
</dbReference>
<comment type="subcellular location">
    <subcellularLocation>
        <location evidence="2">Cell membrane</location>
        <topology evidence="2">Lipid-anchor</topology>
    </subcellularLocation>
</comment>
<keyword evidence="2" id="KW-0564">Palmitate</keyword>
<keyword evidence="2" id="KW-0472">Membrane</keyword>
<feature type="compositionally biased region" description="Gly residues" evidence="3">
    <location>
        <begin position="592"/>
        <end position="601"/>
    </location>
</feature>
<feature type="compositionally biased region" description="Basic residues" evidence="3">
    <location>
        <begin position="1"/>
        <end position="16"/>
    </location>
</feature>
<dbReference type="Gene3D" id="1.20.1600.10">
    <property type="entry name" value="Outer membrane efflux proteins (OEP)"/>
    <property type="match status" value="1"/>
</dbReference>
<evidence type="ECO:0000256" key="3">
    <source>
        <dbReference type="SAM" id="MobiDB-lite"/>
    </source>
</evidence>
<dbReference type="PANTHER" id="PTHR30203">
    <property type="entry name" value="OUTER MEMBRANE CATION EFFLUX PROTEIN"/>
    <property type="match status" value="1"/>
</dbReference>
<dbReference type="Proteomes" id="UP001139516">
    <property type="component" value="Unassembled WGS sequence"/>
</dbReference>
<evidence type="ECO:0000256" key="2">
    <source>
        <dbReference type="RuleBase" id="RU362097"/>
    </source>
</evidence>
<dbReference type="InterPro" id="IPR003423">
    <property type="entry name" value="OMP_efflux"/>
</dbReference>
<evidence type="ECO:0000313" key="4">
    <source>
        <dbReference type="EMBL" id="MCK8786725.1"/>
    </source>
</evidence>